<protein>
    <submittedName>
        <fullName evidence="1">Uncharacterized protein</fullName>
    </submittedName>
</protein>
<proteinExistence type="predicted"/>
<name>A0A3G5A4Z5_9VIRU</name>
<accession>A0A3G5A4Z5</accession>
<gene>
    <name evidence="1" type="ORF">Harvfovirus42_4</name>
</gene>
<evidence type="ECO:0000313" key="1">
    <source>
        <dbReference type="EMBL" id="AYV81574.1"/>
    </source>
</evidence>
<organism evidence="1">
    <name type="scientific">Harvfovirus sp</name>
    <dbReference type="NCBI Taxonomy" id="2487768"/>
    <lineage>
        <taxon>Viruses</taxon>
        <taxon>Varidnaviria</taxon>
        <taxon>Bamfordvirae</taxon>
        <taxon>Nucleocytoviricota</taxon>
        <taxon>Megaviricetes</taxon>
        <taxon>Imitervirales</taxon>
        <taxon>Mimiviridae</taxon>
        <taxon>Klosneuvirinae</taxon>
    </lineage>
</organism>
<sequence>MILDLATKIVDNNINTNFVNNLNIKSTFPLGLSDYNRHTKT</sequence>
<reference evidence="1" key="1">
    <citation type="submission" date="2018-10" db="EMBL/GenBank/DDBJ databases">
        <title>Hidden diversity of soil giant viruses.</title>
        <authorList>
            <person name="Schulz F."/>
            <person name="Alteio L."/>
            <person name="Goudeau D."/>
            <person name="Ryan E.M."/>
            <person name="Malmstrom R.R."/>
            <person name="Blanchard J."/>
            <person name="Woyke T."/>
        </authorList>
    </citation>
    <scope>NUCLEOTIDE SEQUENCE</scope>
    <source>
        <strain evidence="1">HAV1</strain>
    </source>
</reference>
<dbReference type="EMBL" id="MK072284">
    <property type="protein sequence ID" value="AYV81574.1"/>
    <property type="molecule type" value="Genomic_DNA"/>
</dbReference>